<dbReference type="PROSITE" id="PS00135">
    <property type="entry name" value="TRYPSIN_SER"/>
    <property type="match status" value="1"/>
</dbReference>
<feature type="domain" description="Peptidase S1" evidence="7">
    <location>
        <begin position="32"/>
        <end position="276"/>
    </location>
</feature>
<dbReference type="InterPro" id="IPR018114">
    <property type="entry name" value="TRYPSIN_HIS"/>
</dbReference>
<dbReference type="GO" id="GO:0006508">
    <property type="term" value="P:proteolysis"/>
    <property type="evidence" value="ECO:0007669"/>
    <property type="project" value="UniProtKB-KW"/>
</dbReference>
<feature type="domain" description="Peptidase S1" evidence="7">
    <location>
        <begin position="304"/>
        <end position="540"/>
    </location>
</feature>
<evidence type="ECO:0000256" key="6">
    <source>
        <dbReference type="RuleBase" id="RU363034"/>
    </source>
</evidence>
<dbReference type="PANTHER" id="PTHR24253:SF159">
    <property type="entry name" value="SERINE PROTEASE 42"/>
    <property type="match status" value="1"/>
</dbReference>
<evidence type="ECO:0000256" key="3">
    <source>
        <dbReference type="ARBA" id="ARBA00022801"/>
    </source>
</evidence>
<keyword evidence="5" id="KW-0325">Glycoprotein</keyword>
<evidence type="ECO:0000256" key="5">
    <source>
        <dbReference type="ARBA" id="ARBA00023180"/>
    </source>
</evidence>
<dbReference type="SUPFAM" id="SSF50494">
    <property type="entry name" value="Trypsin-like serine proteases"/>
    <property type="match status" value="2"/>
</dbReference>
<dbReference type="AlphaFoldDB" id="K7FAU7"/>
<keyword evidence="4" id="KW-1015">Disulfide bond</keyword>
<reference evidence="9" key="2">
    <citation type="journal article" date="2013" name="Nat. Genet.">
        <title>The draft genomes of soft-shell turtle and green sea turtle yield insights into the development and evolution of the turtle-specific body plan.</title>
        <authorList>
            <person name="Wang Z."/>
            <person name="Pascual-Anaya J."/>
            <person name="Zadissa A."/>
            <person name="Li W."/>
            <person name="Niimura Y."/>
            <person name="Huang Z."/>
            <person name="Li C."/>
            <person name="White S."/>
            <person name="Xiong Z."/>
            <person name="Fang D."/>
            <person name="Wang B."/>
            <person name="Ming Y."/>
            <person name="Chen Y."/>
            <person name="Zheng Y."/>
            <person name="Kuraku S."/>
            <person name="Pignatelli M."/>
            <person name="Herrero J."/>
            <person name="Beal K."/>
            <person name="Nozawa M."/>
            <person name="Li Q."/>
            <person name="Wang J."/>
            <person name="Zhang H."/>
            <person name="Yu L."/>
            <person name="Shigenobu S."/>
            <person name="Wang J."/>
            <person name="Liu J."/>
            <person name="Flicek P."/>
            <person name="Searle S."/>
            <person name="Wang J."/>
            <person name="Kuratani S."/>
            <person name="Yin Y."/>
            <person name="Aken B."/>
            <person name="Zhang G."/>
            <person name="Irie N."/>
        </authorList>
    </citation>
    <scope>NUCLEOTIDE SEQUENCE [LARGE SCALE GENOMIC DNA]</scope>
    <source>
        <strain evidence="9">Daiwa-1</strain>
    </source>
</reference>
<dbReference type="PROSITE" id="PS50240">
    <property type="entry name" value="TRYPSIN_DOM"/>
    <property type="match status" value="2"/>
</dbReference>
<keyword evidence="1 6" id="KW-0645">Protease</keyword>
<dbReference type="InterPro" id="IPR001314">
    <property type="entry name" value="Peptidase_S1A"/>
</dbReference>
<dbReference type="SMART" id="SM00020">
    <property type="entry name" value="Tryp_SPc"/>
    <property type="match status" value="2"/>
</dbReference>
<evidence type="ECO:0000256" key="2">
    <source>
        <dbReference type="ARBA" id="ARBA00022729"/>
    </source>
</evidence>
<evidence type="ECO:0000313" key="8">
    <source>
        <dbReference type="Ensembl" id="ENSPSIP00000005157.1"/>
    </source>
</evidence>
<dbReference type="EMBL" id="AGCU01161168">
    <property type="status" value="NOT_ANNOTATED_CDS"/>
    <property type="molecule type" value="Genomic_DNA"/>
</dbReference>
<dbReference type="GO" id="GO:0004252">
    <property type="term" value="F:serine-type endopeptidase activity"/>
    <property type="evidence" value="ECO:0007669"/>
    <property type="project" value="InterPro"/>
</dbReference>
<reference evidence="8" key="4">
    <citation type="submission" date="2025-09" db="UniProtKB">
        <authorList>
            <consortium name="Ensembl"/>
        </authorList>
    </citation>
    <scope>IDENTIFICATION</scope>
</reference>
<accession>K7FAU7</accession>
<dbReference type="InterPro" id="IPR043504">
    <property type="entry name" value="Peptidase_S1_PA_chymotrypsin"/>
</dbReference>
<reference evidence="8" key="3">
    <citation type="submission" date="2025-08" db="UniProtKB">
        <authorList>
            <consortium name="Ensembl"/>
        </authorList>
    </citation>
    <scope>IDENTIFICATION</scope>
</reference>
<dbReference type="InterPro" id="IPR009003">
    <property type="entry name" value="Peptidase_S1_PA"/>
</dbReference>
<sequence length="570" mass="61553">WVWGLDSMASRLQQGAAAAGPACGQQRVLNRIVGGTNAQRGEWPWQASLQLRGEHLCGGTLIGDKWILSAAHCFIGKDTTKDPAAWKVVLGRLQLSGGPLQGVVRNVSQIITHEKYQDYTKGMDIALLRLAEPVPFGRDVAPICLPYPSHQFAFGSQCWATGWGRVMEDRTLPPPMPLKKVELDLLSAETCNCIHSNLRQKELSSPARPGLICAGFQSGGVGPCQGDSGGPVVCSENGTWFQAGILSFSVGCARPHSPILITEVTAYASWIENRTWGASFAVQTGPAPFSSEEGKCKGCGKPKGYELNFSATGAWPWYVSLQFGGQHVCGGALISESWVLAAAHCFIERQEHTDWKVLLGERREGAEPRWQEERGLQKLILHGAFVNVTEGSDIALLQLAQPVVFGEHLWAVCLPYETHRFRLGGTCWARGREKARAPTPQPLQGVGVALLGPVACNCSYSQSILAGEAGPILPEMLCAAQQAELLAMQGDDGGALICSEKGTWFLAGLSSFSNGCGRKSQPGVYTDVRAHEKWIMDITRDGYFGNQPMPVPAITEEDTCPVEPTPRSSC</sequence>
<protein>
    <submittedName>
        <fullName evidence="8">Serine protease 53</fullName>
    </submittedName>
</protein>
<evidence type="ECO:0000256" key="1">
    <source>
        <dbReference type="ARBA" id="ARBA00022670"/>
    </source>
</evidence>
<proteinExistence type="predicted"/>
<name>K7FAU7_PELSI</name>
<keyword evidence="2" id="KW-0732">Signal</keyword>
<evidence type="ECO:0000313" key="9">
    <source>
        <dbReference type="Proteomes" id="UP000007267"/>
    </source>
</evidence>
<dbReference type="CDD" id="cd00190">
    <property type="entry name" value="Tryp_SPc"/>
    <property type="match status" value="2"/>
</dbReference>
<dbReference type="PANTHER" id="PTHR24253">
    <property type="entry name" value="TRANSMEMBRANE PROTEASE SERINE"/>
    <property type="match status" value="1"/>
</dbReference>
<dbReference type="PROSITE" id="PS00134">
    <property type="entry name" value="TRYPSIN_HIS"/>
    <property type="match status" value="1"/>
</dbReference>
<dbReference type="Ensembl" id="ENSPSIT00000005186.1">
    <property type="protein sequence ID" value="ENSPSIP00000005157.1"/>
    <property type="gene ID" value="ENSPSIG00000004788.1"/>
</dbReference>
<dbReference type="STRING" id="13735.ENSPSIP00000005157"/>
<dbReference type="Pfam" id="PF00089">
    <property type="entry name" value="Trypsin"/>
    <property type="match status" value="2"/>
</dbReference>
<keyword evidence="6" id="KW-0720">Serine protease</keyword>
<organism evidence="8 9">
    <name type="scientific">Pelodiscus sinensis</name>
    <name type="common">Chinese softshell turtle</name>
    <name type="synonym">Trionyx sinensis</name>
    <dbReference type="NCBI Taxonomy" id="13735"/>
    <lineage>
        <taxon>Eukaryota</taxon>
        <taxon>Metazoa</taxon>
        <taxon>Chordata</taxon>
        <taxon>Craniata</taxon>
        <taxon>Vertebrata</taxon>
        <taxon>Euteleostomi</taxon>
        <taxon>Archelosauria</taxon>
        <taxon>Testudinata</taxon>
        <taxon>Testudines</taxon>
        <taxon>Cryptodira</taxon>
        <taxon>Trionychia</taxon>
        <taxon>Trionychidae</taxon>
        <taxon>Pelodiscus</taxon>
    </lineage>
</organism>
<dbReference type="InterPro" id="IPR033116">
    <property type="entry name" value="TRYPSIN_SER"/>
</dbReference>
<dbReference type="FunFam" id="2.40.10.10:FF:000024">
    <property type="entry name" value="Serine protease 53"/>
    <property type="match status" value="2"/>
</dbReference>
<evidence type="ECO:0000256" key="4">
    <source>
        <dbReference type="ARBA" id="ARBA00023157"/>
    </source>
</evidence>
<keyword evidence="9" id="KW-1185">Reference proteome</keyword>
<dbReference type="eggNOG" id="KOG3627">
    <property type="taxonomic scope" value="Eukaryota"/>
</dbReference>
<dbReference type="OMA" id="SYMCTGC"/>
<dbReference type="GeneTree" id="ENSGT00940000162122"/>
<dbReference type="Gene3D" id="2.40.10.10">
    <property type="entry name" value="Trypsin-like serine proteases"/>
    <property type="match status" value="3"/>
</dbReference>
<dbReference type="HOGENOM" id="CLU_004497_4_0_1"/>
<dbReference type="Proteomes" id="UP000007267">
    <property type="component" value="Unassembled WGS sequence"/>
</dbReference>
<dbReference type="InterPro" id="IPR001254">
    <property type="entry name" value="Trypsin_dom"/>
</dbReference>
<reference evidence="9" key="1">
    <citation type="submission" date="2011-10" db="EMBL/GenBank/DDBJ databases">
        <authorList>
            <consortium name="Soft-shell Turtle Genome Consortium"/>
        </authorList>
    </citation>
    <scope>NUCLEOTIDE SEQUENCE [LARGE SCALE GENOMIC DNA]</scope>
    <source>
        <strain evidence="9">Daiwa-1</strain>
    </source>
</reference>
<gene>
    <name evidence="8" type="primary">PRSS53</name>
</gene>
<dbReference type="EMBL" id="AGCU01161167">
    <property type="status" value="NOT_ANNOTATED_CDS"/>
    <property type="molecule type" value="Genomic_DNA"/>
</dbReference>
<evidence type="ECO:0000259" key="7">
    <source>
        <dbReference type="PROSITE" id="PS50240"/>
    </source>
</evidence>
<keyword evidence="3 6" id="KW-0378">Hydrolase</keyword>
<dbReference type="PRINTS" id="PR00722">
    <property type="entry name" value="CHYMOTRYPSIN"/>
</dbReference>